<gene>
    <name evidence="1" type="ORF">GGX14DRAFT_400686</name>
</gene>
<accession>A0AAD6Y958</accession>
<keyword evidence="2" id="KW-1185">Reference proteome</keyword>
<evidence type="ECO:0000313" key="2">
    <source>
        <dbReference type="Proteomes" id="UP001219525"/>
    </source>
</evidence>
<dbReference type="AlphaFoldDB" id="A0AAD6Y958"/>
<protein>
    <submittedName>
        <fullName evidence="1">Uncharacterized protein</fullName>
    </submittedName>
</protein>
<evidence type="ECO:0000313" key="1">
    <source>
        <dbReference type="EMBL" id="KAJ7200331.1"/>
    </source>
</evidence>
<proteinExistence type="predicted"/>
<sequence>MPKLYVPKKFYGGSYDNSCHFPPNPSREFDGGSLEGSSALCEKGLHNPEIPQPDAERHALGISYTSAPVSMPVIRSHRYPGWVPAGRSLGGHIGCAMTTVWHQFGWQFVGKNRPFCSESLGALAGPELKPGKTGVIGQDPAPTRRHPGASFHSMYGPSDAFGLHGYLSLRQLLAKTEPEMVDYARMVNIDSMLPRQQGDHRFRHNFDIVDSDELSGLVREMNSWPVCSEPDNGTAQQQ</sequence>
<name>A0AAD6Y958_9AGAR</name>
<dbReference type="Proteomes" id="UP001219525">
    <property type="component" value="Unassembled WGS sequence"/>
</dbReference>
<reference evidence="1" key="1">
    <citation type="submission" date="2023-03" db="EMBL/GenBank/DDBJ databases">
        <title>Massive genome expansion in bonnet fungi (Mycena s.s.) driven by repeated elements and novel gene families across ecological guilds.</title>
        <authorList>
            <consortium name="Lawrence Berkeley National Laboratory"/>
            <person name="Harder C.B."/>
            <person name="Miyauchi S."/>
            <person name="Viragh M."/>
            <person name="Kuo A."/>
            <person name="Thoen E."/>
            <person name="Andreopoulos B."/>
            <person name="Lu D."/>
            <person name="Skrede I."/>
            <person name="Drula E."/>
            <person name="Henrissat B."/>
            <person name="Morin E."/>
            <person name="Kohler A."/>
            <person name="Barry K."/>
            <person name="LaButti K."/>
            <person name="Morin E."/>
            <person name="Salamov A."/>
            <person name="Lipzen A."/>
            <person name="Mereny Z."/>
            <person name="Hegedus B."/>
            <person name="Baldrian P."/>
            <person name="Stursova M."/>
            <person name="Weitz H."/>
            <person name="Taylor A."/>
            <person name="Grigoriev I.V."/>
            <person name="Nagy L.G."/>
            <person name="Martin F."/>
            <person name="Kauserud H."/>
        </authorList>
    </citation>
    <scope>NUCLEOTIDE SEQUENCE</scope>
    <source>
        <strain evidence="1">9144</strain>
    </source>
</reference>
<comment type="caution">
    <text evidence="1">The sequence shown here is derived from an EMBL/GenBank/DDBJ whole genome shotgun (WGS) entry which is preliminary data.</text>
</comment>
<dbReference type="EMBL" id="JARJCW010000063">
    <property type="protein sequence ID" value="KAJ7200331.1"/>
    <property type="molecule type" value="Genomic_DNA"/>
</dbReference>
<organism evidence="1 2">
    <name type="scientific">Mycena pura</name>
    <dbReference type="NCBI Taxonomy" id="153505"/>
    <lineage>
        <taxon>Eukaryota</taxon>
        <taxon>Fungi</taxon>
        <taxon>Dikarya</taxon>
        <taxon>Basidiomycota</taxon>
        <taxon>Agaricomycotina</taxon>
        <taxon>Agaricomycetes</taxon>
        <taxon>Agaricomycetidae</taxon>
        <taxon>Agaricales</taxon>
        <taxon>Marasmiineae</taxon>
        <taxon>Mycenaceae</taxon>
        <taxon>Mycena</taxon>
    </lineage>
</organism>